<dbReference type="AlphaFoldDB" id="A0A095UVP0"/>
<evidence type="ECO:0000259" key="1">
    <source>
        <dbReference type="Pfam" id="PF04965"/>
    </source>
</evidence>
<gene>
    <name evidence="2" type="ORF">Y5S_00252</name>
</gene>
<keyword evidence="3" id="KW-1185">Reference proteome</keyword>
<dbReference type="Pfam" id="PF04965">
    <property type="entry name" value="GPW_gp25"/>
    <property type="match status" value="1"/>
</dbReference>
<dbReference type="RefSeq" id="WP_052041299.1">
    <property type="nucleotide sequence ID" value="NZ_ARXV01000001.1"/>
</dbReference>
<dbReference type="PATRIC" id="fig|1177154.3.peg.253"/>
<reference evidence="2 3" key="1">
    <citation type="submission" date="2012-09" db="EMBL/GenBank/DDBJ databases">
        <title>Genome Sequence of alkane-degrading Bacterium Alcanivorax sp. 19-m-6.</title>
        <authorList>
            <person name="Lai Q."/>
            <person name="Shao Z."/>
        </authorList>
    </citation>
    <scope>NUCLEOTIDE SEQUENCE [LARGE SCALE GENOMIC DNA]</scope>
    <source>
        <strain evidence="2 3">19-m-6</strain>
    </source>
</reference>
<name>A0A095UVP0_9GAMM</name>
<feature type="domain" description="IraD/Gp25-like" evidence="1">
    <location>
        <begin position="30"/>
        <end position="113"/>
    </location>
</feature>
<protein>
    <submittedName>
        <fullName evidence="2">Type VI secretion system lysozyme-like protein</fullName>
    </submittedName>
</protein>
<dbReference type="eggNOG" id="COG3518">
    <property type="taxonomic scope" value="Bacteria"/>
</dbReference>
<dbReference type="STRING" id="1177154.Y5S_00252"/>
<dbReference type="Gene3D" id="3.10.450.40">
    <property type="match status" value="1"/>
</dbReference>
<dbReference type="Proteomes" id="UP000029444">
    <property type="component" value="Unassembled WGS sequence"/>
</dbReference>
<evidence type="ECO:0000313" key="2">
    <source>
        <dbReference type="EMBL" id="KGD66585.1"/>
    </source>
</evidence>
<sequence>MTAALFETLQGRYSDGTPVSELEGRSARIRSIQDHLQRLLNARYDVLAHIPEHGLPDLPSLYDGLPYSLDAMTRIVRNTILRFEPRLQHVQVSARYEEKTDSVVQLDITGVLQEGGMARFRTSFMSDGGAEIRSGAGAHAGVF</sequence>
<dbReference type="NCBIfam" id="TIGR03357">
    <property type="entry name" value="VI_zyme"/>
    <property type="match status" value="1"/>
</dbReference>
<dbReference type="InterPro" id="IPR007048">
    <property type="entry name" value="IraD/Gp25-like"/>
</dbReference>
<dbReference type="InterPro" id="IPR017737">
    <property type="entry name" value="TssE1-like"/>
</dbReference>
<comment type="caution">
    <text evidence="2">The sequence shown here is derived from an EMBL/GenBank/DDBJ whole genome shotgun (WGS) entry which is preliminary data.</text>
</comment>
<evidence type="ECO:0000313" key="3">
    <source>
        <dbReference type="Proteomes" id="UP000029444"/>
    </source>
</evidence>
<dbReference type="EMBL" id="ARXV01000001">
    <property type="protein sequence ID" value="KGD66585.1"/>
    <property type="molecule type" value="Genomic_DNA"/>
</dbReference>
<organism evidence="2 3">
    <name type="scientific">Alcanivorax nanhaiticus</name>
    <dbReference type="NCBI Taxonomy" id="1177154"/>
    <lineage>
        <taxon>Bacteria</taxon>
        <taxon>Pseudomonadati</taxon>
        <taxon>Pseudomonadota</taxon>
        <taxon>Gammaproteobacteria</taxon>
        <taxon>Oceanospirillales</taxon>
        <taxon>Alcanivoracaceae</taxon>
        <taxon>Alcanivorax</taxon>
    </lineage>
</organism>
<proteinExistence type="predicted"/>
<accession>A0A095UVP0</accession>
<dbReference type="SUPFAM" id="SSF160719">
    <property type="entry name" value="gpW/gp25-like"/>
    <property type="match status" value="1"/>
</dbReference>